<dbReference type="PANTHER" id="PTHR32251:SF17">
    <property type="entry name" value="STEROID 5-ALPHA REDUCTASE C-TERMINAL DOMAIN-CONTAINING PROTEIN"/>
    <property type="match status" value="1"/>
</dbReference>
<evidence type="ECO:0000256" key="1">
    <source>
        <dbReference type="SAM" id="Phobius"/>
    </source>
</evidence>
<dbReference type="InterPro" id="IPR010721">
    <property type="entry name" value="UstE-like"/>
</dbReference>
<keyword evidence="1" id="KW-0812">Transmembrane</keyword>
<name>A0AAW9R8M4_9GAMM</name>
<proteinExistence type="predicted"/>
<dbReference type="Pfam" id="PF06966">
    <property type="entry name" value="DUF1295"/>
    <property type="match status" value="1"/>
</dbReference>
<keyword evidence="3" id="KW-1185">Reference proteome</keyword>
<feature type="transmembrane region" description="Helical" evidence="1">
    <location>
        <begin position="117"/>
        <end position="139"/>
    </location>
</feature>
<feature type="transmembrane region" description="Helical" evidence="1">
    <location>
        <begin position="193"/>
        <end position="210"/>
    </location>
</feature>
<dbReference type="Gene3D" id="1.20.120.1630">
    <property type="match status" value="1"/>
</dbReference>
<reference evidence="2 3" key="1">
    <citation type="submission" date="2024-02" db="EMBL/GenBank/DDBJ databases">
        <title>A novel Wenzhouxiangellaceae bacterium, isolated from coastal sediments.</title>
        <authorList>
            <person name="Du Z.-J."/>
            <person name="Ye Y.-Q."/>
            <person name="Zhang X.-Y."/>
        </authorList>
    </citation>
    <scope>NUCLEOTIDE SEQUENCE [LARGE SCALE GENOMIC DNA]</scope>
    <source>
        <strain evidence="2 3">CH-27</strain>
    </source>
</reference>
<dbReference type="RefSeq" id="WP_354695207.1">
    <property type="nucleotide sequence ID" value="NZ_JAZHOG010000005.1"/>
</dbReference>
<dbReference type="PANTHER" id="PTHR32251">
    <property type="entry name" value="3-OXO-5-ALPHA-STEROID 4-DEHYDROGENASE"/>
    <property type="match status" value="1"/>
</dbReference>
<protein>
    <submittedName>
        <fullName evidence="2">DUF1295 domain-containing protein</fullName>
    </submittedName>
</protein>
<gene>
    <name evidence="2" type="ORF">V3330_09645</name>
</gene>
<keyword evidence="1" id="KW-0472">Membrane</keyword>
<feature type="transmembrane region" description="Helical" evidence="1">
    <location>
        <begin position="145"/>
        <end position="164"/>
    </location>
</feature>
<dbReference type="PROSITE" id="PS50244">
    <property type="entry name" value="S5A_REDUCTASE"/>
    <property type="match status" value="1"/>
</dbReference>
<dbReference type="EMBL" id="JAZHOG010000005">
    <property type="protein sequence ID" value="MEJ8567887.1"/>
    <property type="molecule type" value="Genomic_DNA"/>
</dbReference>
<dbReference type="AlphaFoldDB" id="A0AAW9R8M4"/>
<comment type="caution">
    <text evidence="2">The sequence shown here is derived from an EMBL/GenBank/DDBJ whole genome shotgun (WGS) entry which is preliminary data.</text>
</comment>
<feature type="transmembrane region" description="Helical" evidence="1">
    <location>
        <begin position="6"/>
        <end position="29"/>
    </location>
</feature>
<sequence>MELLTPGLLTVMAVAFAVGIGAVLLLWLISIPIRDASIIDMFFAVILMAITAACLLLGDGSTERKGLIAAMVGLWGVRITWHLIRRNWGHGEDPRYTKLRSWVPDDRSFNLLALRQVFLLQGIVLWFVSLPIQFAAAQAAPAPGLLAWAGVALWALGFTVEWVADVQLRRFRADPSRAGTVLNTGLWRYSRHPNYFGELCVWWGIFLVAAEVPLGWLTVIGPIVYSYLVINVTGQRTLDKKLAREKPGYRAYMECTSGLVPWPPRRRS</sequence>
<dbReference type="GO" id="GO:0016020">
    <property type="term" value="C:membrane"/>
    <property type="evidence" value="ECO:0007669"/>
    <property type="project" value="TreeGrafter"/>
</dbReference>
<evidence type="ECO:0000313" key="2">
    <source>
        <dbReference type="EMBL" id="MEJ8567887.1"/>
    </source>
</evidence>
<keyword evidence="1" id="KW-1133">Transmembrane helix</keyword>
<accession>A0AAW9R8M4</accession>
<organism evidence="2 3">
    <name type="scientific">Elongatibacter sediminis</name>
    <dbReference type="NCBI Taxonomy" id="3119006"/>
    <lineage>
        <taxon>Bacteria</taxon>
        <taxon>Pseudomonadati</taxon>
        <taxon>Pseudomonadota</taxon>
        <taxon>Gammaproteobacteria</taxon>
        <taxon>Chromatiales</taxon>
        <taxon>Wenzhouxiangellaceae</taxon>
        <taxon>Elongatibacter</taxon>
    </lineage>
</organism>
<dbReference type="Proteomes" id="UP001359886">
    <property type="component" value="Unassembled WGS sequence"/>
</dbReference>
<evidence type="ECO:0000313" key="3">
    <source>
        <dbReference type="Proteomes" id="UP001359886"/>
    </source>
</evidence>
<feature type="transmembrane region" description="Helical" evidence="1">
    <location>
        <begin position="41"/>
        <end position="60"/>
    </location>
</feature>